<comment type="caution">
    <text evidence="1">The sequence shown here is derived from an EMBL/GenBank/DDBJ whole genome shotgun (WGS) entry which is preliminary data.</text>
</comment>
<name>X0U737_9ZZZZ</name>
<organism evidence="1">
    <name type="scientific">marine sediment metagenome</name>
    <dbReference type="NCBI Taxonomy" id="412755"/>
    <lineage>
        <taxon>unclassified sequences</taxon>
        <taxon>metagenomes</taxon>
        <taxon>ecological metagenomes</taxon>
    </lineage>
</organism>
<reference evidence="1" key="1">
    <citation type="journal article" date="2014" name="Front. Microbiol.">
        <title>High frequency of phylogenetically diverse reductive dehalogenase-homologous genes in deep subseafloor sedimentary metagenomes.</title>
        <authorList>
            <person name="Kawai M."/>
            <person name="Futagami T."/>
            <person name="Toyoda A."/>
            <person name="Takaki Y."/>
            <person name="Nishi S."/>
            <person name="Hori S."/>
            <person name="Arai W."/>
            <person name="Tsubouchi T."/>
            <person name="Morono Y."/>
            <person name="Uchiyama I."/>
            <person name="Ito T."/>
            <person name="Fujiyama A."/>
            <person name="Inagaki F."/>
            <person name="Takami H."/>
        </authorList>
    </citation>
    <scope>NUCLEOTIDE SEQUENCE</scope>
    <source>
        <strain evidence="1">Expedition CK06-06</strain>
    </source>
</reference>
<accession>X0U737</accession>
<protein>
    <submittedName>
        <fullName evidence="1">Uncharacterized protein</fullName>
    </submittedName>
</protein>
<proteinExistence type="predicted"/>
<feature type="non-terminal residue" evidence="1">
    <location>
        <position position="33"/>
    </location>
</feature>
<sequence>MGNRQSVNKINYEDIQLKIKNKSAIIINTLDTF</sequence>
<dbReference type="AlphaFoldDB" id="X0U737"/>
<gene>
    <name evidence="1" type="ORF">S01H1_37994</name>
</gene>
<evidence type="ECO:0000313" key="1">
    <source>
        <dbReference type="EMBL" id="GAG01579.1"/>
    </source>
</evidence>
<dbReference type="EMBL" id="BARS01023884">
    <property type="protein sequence ID" value="GAG01579.1"/>
    <property type="molecule type" value="Genomic_DNA"/>
</dbReference>